<dbReference type="InterPro" id="IPR001623">
    <property type="entry name" value="DnaJ_domain"/>
</dbReference>
<feature type="compositionally biased region" description="Low complexity" evidence="2">
    <location>
        <begin position="83"/>
        <end position="94"/>
    </location>
</feature>
<name>A0ABD3R206_9STRA</name>
<evidence type="ECO:0000313" key="5">
    <source>
        <dbReference type="EMBL" id="KAL3804300.1"/>
    </source>
</evidence>
<dbReference type="SMART" id="SM00271">
    <property type="entry name" value="DnaJ"/>
    <property type="match status" value="1"/>
</dbReference>
<dbReference type="PANTHER" id="PTHR43096:SF10">
    <property type="entry name" value="CHAPERONE PROTEIN DNAJ A6, CHLOROPLASTIC"/>
    <property type="match status" value="1"/>
</dbReference>
<dbReference type="CDD" id="cd06257">
    <property type="entry name" value="DnaJ"/>
    <property type="match status" value="1"/>
</dbReference>
<protein>
    <recommendedName>
        <fullName evidence="4">J domain-containing protein</fullName>
    </recommendedName>
</protein>
<evidence type="ECO:0000256" key="1">
    <source>
        <dbReference type="SAM" id="Coils"/>
    </source>
</evidence>
<dbReference type="Proteomes" id="UP001530400">
    <property type="component" value="Unassembled WGS sequence"/>
</dbReference>
<evidence type="ECO:0000256" key="3">
    <source>
        <dbReference type="SAM" id="SignalP"/>
    </source>
</evidence>
<dbReference type="Pfam" id="PF00226">
    <property type="entry name" value="DnaJ"/>
    <property type="match status" value="1"/>
</dbReference>
<dbReference type="EMBL" id="JALLPJ020000044">
    <property type="protein sequence ID" value="KAL3804300.1"/>
    <property type="molecule type" value="Genomic_DNA"/>
</dbReference>
<feature type="compositionally biased region" description="Polar residues" evidence="2">
    <location>
        <begin position="60"/>
        <end position="82"/>
    </location>
</feature>
<keyword evidence="1" id="KW-0175">Coiled coil</keyword>
<dbReference type="PANTHER" id="PTHR43096">
    <property type="entry name" value="DNAJ HOMOLOG 1, MITOCHONDRIAL-RELATED"/>
    <property type="match status" value="1"/>
</dbReference>
<evidence type="ECO:0000259" key="4">
    <source>
        <dbReference type="PROSITE" id="PS50076"/>
    </source>
</evidence>
<keyword evidence="3" id="KW-0732">Signal</keyword>
<evidence type="ECO:0000313" key="6">
    <source>
        <dbReference type="Proteomes" id="UP001530400"/>
    </source>
</evidence>
<feature type="domain" description="J" evidence="4">
    <location>
        <begin position="104"/>
        <end position="167"/>
    </location>
</feature>
<gene>
    <name evidence="5" type="ORF">ACHAWO_012058</name>
</gene>
<dbReference type="AlphaFoldDB" id="A0ABD3R206"/>
<proteinExistence type="predicted"/>
<organism evidence="5 6">
    <name type="scientific">Cyclotella atomus</name>
    <dbReference type="NCBI Taxonomy" id="382360"/>
    <lineage>
        <taxon>Eukaryota</taxon>
        <taxon>Sar</taxon>
        <taxon>Stramenopiles</taxon>
        <taxon>Ochrophyta</taxon>
        <taxon>Bacillariophyta</taxon>
        <taxon>Coscinodiscophyceae</taxon>
        <taxon>Thalassiosirophycidae</taxon>
        <taxon>Stephanodiscales</taxon>
        <taxon>Stephanodiscaceae</taxon>
        <taxon>Cyclotella</taxon>
    </lineage>
</organism>
<sequence>MRSASKQRRYTAPTLLLLQLVSLSTSFTLRPGTLSKLPSKTSNNGPCTSRVTHCKRRYTVSRQQHPISQLDSSPNDTTNQDDSSASNNSSSSSSPKRIIKKQKDLYAILNATPTMTKSEIKQRYISLAKLSHPDSPSYNASIDFSEITSAYKTLSDDKLRRRYDREVAAEEFKGDVVAYASEIAKEYGPVAKKLYEDWALPFLKRTTASTVAGWSAIGEVTGVENNASTTVEKTRTMGGRNGLSNSYNNGKSLSDVVKDQTVLEQRERNNGNRRALEDFGKAFQRVIEAGRNATRLIDGAELQEKSLELRQRADEARAESLLLLEQLSALKYERLRLTFHAPNADFSSAEALQFLEEIHTENNNQDETTNTGIMGRMGFKHTIREDIETYSLAEQDYEKKMQEKDDVYNQVAAITRELEIAQQSTQQAESELAEAKQRLERAQLQLSQFQSRVSEVQRDITNMNLSVKRADQELTKSELHLGRKRDIVRRALKRKEEEVYGGEQQLPTFTSLDGRITLNQAFDKSAANTGGETNNNQYMAQIELLRKQEANAESEFLMLVEKASRLVSRSERLRLRSEALIGKQQDESVGATGNEYADGSNRGTVIGDIVGEIPM</sequence>
<dbReference type="PROSITE" id="PS50076">
    <property type="entry name" value="DNAJ_2"/>
    <property type="match status" value="1"/>
</dbReference>
<reference evidence="5 6" key="1">
    <citation type="submission" date="2024-10" db="EMBL/GenBank/DDBJ databases">
        <title>Updated reference genomes for cyclostephanoid diatoms.</title>
        <authorList>
            <person name="Roberts W.R."/>
            <person name="Alverson A.J."/>
        </authorList>
    </citation>
    <scope>NUCLEOTIDE SEQUENCE [LARGE SCALE GENOMIC DNA]</scope>
    <source>
        <strain evidence="5 6">AJA010-31</strain>
    </source>
</reference>
<accession>A0ABD3R206</accession>
<feature type="chain" id="PRO_5044801346" description="J domain-containing protein" evidence="3">
    <location>
        <begin position="27"/>
        <end position="615"/>
    </location>
</feature>
<feature type="signal peptide" evidence="3">
    <location>
        <begin position="1"/>
        <end position="26"/>
    </location>
</feature>
<feature type="coiled-coil region" evidence="1">
    <location>
        <begin position="411"/>
        <end position="473"/>
    </location>
</feature>
<dbReference type="Gene3D" id="1.10.287.110">
    <property type="entry name" value="DnaJ domain"/>
    <property type="match status" value="1"/>
</dbReference>
<evidence type="ECO:0000256" key="2">
    <source>
        <dbReference type="SAM" id="MobiDB-lite"/>
    </source>
</evidence>
<feature type="compositionally biased region" description="Polar residues" evidence="2">
    <location>
        <begin position="36"/>
        <end position="51"/>
    </location>
</feature>
<dbReference type="InterPro" id="IPR036869">
    <property type="entry name" value="J_dom_sf"/>
</dbReference>
<comment type="caution">
    <text evidence="5">The sequence shown here is derived from an EMBL/GenBank/DDBJ whole genome shotgun (WGS) entry which is preliminary data.</text>
</comment>
<keyword evidence="6" id="KW-1185">Reference proteome</keyword>
<feature type="region of interest" description="Disordered" evidence="2">
    <location>
        <begin position="31"/>
        <end position="97"/>
    </location>
</feature>
<dbReference type="SUPFAM" id="SSF46565">
    <property type="entry name" value="Chaperone J-domain"/>
    <property type="match status" value="1"/>
</dbReference>